<dbReference type="SUPFAM" id="SSF51419">
    <property type="entry name" value="PLP-binding barrel"/>
    <property type="match status" value="1"/>
</dbReference>
<dbReference type="CDD" id="cd00430">
    <property type="entry name" value="PLPDE_III_AR"/>
    <property type="match status" value="1"/>
</dbReference>
<sequence>MSTTDRWAWAEVDLLALSENVKALVKQAGHTELWATVKANGYGHGAVEVARAALASGARGLCVALADEAHDLRQAKITAPILIVSEQPATQHEQMLRDDVAATLYNETTITSYAAKAAQLGVIGRVHLKVDTGMHRVGAPIEDALVRAKQINSLKSLSLEGVYTHFAAADLPEHSATDLQRHKFAEVIKLLEQNSLRPKYVHTANSSAAIREIDTDSDAGIGIARVGIAMYGIAPSIELESHATTLKPVMSVHARVSHVQHLKAGEGISYGLRSKLECDSTIATLPIGYADGISRRLWSVGGEVLIGGKRCPIIGVVTMDQLMVNCADAQIKIGDEAVLLGTQGIETITANEIATRLETIGYEIVCGISSRIPRRYINAKK</sequence>
<dbReference type="PANTHER" id="PTHR30511:SF0">
    <property type="entry name" value="ALANINE RACEMASE, CATABOLIC-RELATED"/>
    <property type="match status" value="1"/>
</dbReference>
<dbReference type="PANTHER" id="PTHR30511">
    <property type="entry name" value="ALANINE RACEMASE"/>
    <property type="match status" value="1"/>
</dbReference>
<dbReference type="InterPro" id="IPR000821">
    <property type="entry name" value="Ala_racemase"/>
</dbReference>
<evidence type="ECO:0000256" key="2">
    <source>
        <dbReference type="ARBA" id="ARBA00022898"/>
    </source>
</evidence>
<dbReference type="SUPFAM" id="SSF50621">
    <property type="entry name" value="Alanine racemase C-terminal domain-like"/>
    <property type="match status" value="1"/>
</dbReference>
<organism evidence="5">
    <name type="scientific">freshwater metagenome</name>
    <dbReference type="NCBI Taxonomy" id="449393"/>
    <lineage>
        <taxon>unclassified sequences</taxon>
        <taxon>metagenomes</taxon>
        <taxon>ecological metagenomes</taxon>
    </lineage>
</organism>
<dbReference type="Pfam" id="PF00842">
    <property type="entry name" value="Ala_racemase_C"/>
    <property type="match status" value="1"/>
</dbReference>
<dbReference type="GO" id="GO:0008784">
    <property type="term" value="F:alanine racemase activity"/>
    <property type="evidence" value="ECO:0007669"/>
    <property type="project" value="InterPro"/>
</dbReference>
<dbReference type="GO" id="GO:0030170">
    <property type="term" value="F:pyridoxal phosphate binding"/>
    <property type="evidence" value="ECO:0007669"/>
    <property type="project" value="TreeGrafter"/>
</dbReference>
<dbReference type="PROSITE" id="PS00395">
    <property type="entry name" value="ALANINE_RACEMASE"/>
    <property type="match status" value="1"/>
</dbReference>
<dbReference type="InterPro" id="IPR020622">
    <property type="entry name" value="Ala_racemase_pyridoxalP-BS"/>
</dbReference>
<dbReference type="Gene3D" id="2.40.37.10">
    <property type="entry name" value="Lyase, Ornithine Decarboxylase, Chain A, domain 1"/>
    <property type="match status" value="1"/>
</dbReference>
<dbReference type="HAMAP" id="MF_01201">
    <property type="entry name" value="Ala_racemase"/>
    <property type="match status" value="1"/>
</dbReference>
<dbReference type="GO" id="GO:0030632">
    <property type="term" value="P:D-alanine biosynthetic process"/>
    <property type="evidence" value="ECO:0007669"/>
    <property type="project" value="TreeGrafter"/>
</dbReference>
<accession>A0A6J6LY59</accession>
<keyword evidence="2" id="KW-0663">Pyridoxal phosphate</keyword>
<dbReference type="InterPro" id="IPR029066">
    <property type="entry name" value="PLP-binding_barrel"/>
</dbReference>
<dbReference type="GO" id="GO:0005829">
    <property type="term" value="C:cytosol"/>
    <property type="evidence" value="ECO:0007669"/>
    <property type="project" value="TreeGrafter"/>
</dbReference>
<dbReference type="NCBIfam" id="TIGR00492">
    <property type="entry name" value="alr"/>
    <property type="match status" value="1"/>
</dbReference>
<dbReference type="SMART" id="SM01005">
    <property type="entry name" value="Ala_racemase_C"/>
    <property type="match status" value="1"/>
</dbReference>
<keyword evidence="3" id="KW-0413">Isomerase</keyword>
<dbReference type="InterPro" id="IPR009006">
    <property type="entry name" value="Ala_racemase/Decarboxylase_C"/>
</dbReference>
<reference evidence="5" key="1">
    <citation type="submission" date="2020-05" db="EMBL/GenBank/DDBJ databases">
        <authorList>
            <person name="Chiriac C."/>
            <person name="Salcher M."/>
            <person name="Ghai R."/>
            <person name="Kavagutti S V."/>
        </authorList>
    </citation>
    <scope>NUCLEOTIDE SEQUENCE</scope>
</reference>
<dbReference type="PRINTS" id="PR00992">
    <property type="entry name" value="ALARACEMASE"/>
</dbReference>
<dbReference type="EMBL" id="CAEZWU010000059">
    <property type="protein sequence ID" value="CAB4665395.1"/>
    <property type="molecule type" value="Genomic_DNA"/>
</dbReference>
<feature type="domain" description="Alanine racemase C-terminal" evidence="4">
    <location>
        <begin position="249"/>
        <end position="377"/>
    </location>
</feature>
<name>A0A6J6LY59_9ZZZZ</name>
<dbReference type="Gene3D" id="3.20.20.10">
    <property type="entry name" value="Alanine racemase"/>
    <property type="match status" value="1"/>
</dbReference>
<dbReference type="Pfam" id="PF01168">
    <property type="entry name" value="Ala_racemase_N"/>
    <property type="match status" value="1"/>
</dbReference>
<comment type="cofactor">
    <cofactor evidence="1">
        <name>pyridoxal 5'-phosphate</name>
        <dbReference type="ChEBI" id="CHEBI:597326"/>
    </cofactor>
</comment>
<dbReference type="FunFam" id="3.20.20.10:FF:000002">
    <property type="entry name" value="Alanine racemase"/>
    <property type="match status" value="1"/>
</dbReference>
<protein>
    <submittedName>
        <fullName evidence="5">Unannotated protein</fullName>
    </submittedName>
</protein>
<dbReference type="GO" id="GO:0009252">
    <property type="term" value="P:peptidoglycan biosynthetic process"/>
    <property type="evidence" value="ECO:0007669"/>
    <property type="project" value="TreeGrafter"/>
</dbReference>
<dbReference type="InterPro" id="IPR011079">
    <property type="entry name" value="Ala_racemase_C"/>
</dbReference>
<dbReference type="AlphaFoldDB" id="A0A6J6LY59"/>
<gene>
    <name evidence="5" type="ORF">UFOPK2292_00527</name>
</gene>
<evidence type="ECO:0000313" key="5">
    <source>
        <dbReference type="EMBL" id="CAB4665395.1"/>
    </source>
</evidence>
<evidence type="ECO:0000256" key="1">
    <source>
        <dbReference type="ARBA" id="ARBA00001933"/>
    </source>
</evidence>
<dbReference type="InterPro" id="IPR001608">
    <property type="entry name" value="Ala_racemase_N"/>
</dbReference>
<evidence type="ECO:0000259" key="4">
    <source>
        <dbReference type="SMART" id="SM01005"/>
    </source>
</evidence>
<proteinExistence type="inferred from homology"/>
<evidence type="ECO:0000256" key="3">
    <source>
        <dbReference type="ARBA" id="ARBA00023235"/>
    </source>
</evidence>